<keyword evidence="6" id="KW-0788">Thiol protease</keyword>
<comment type="similarity">
    <text evidence="2">Belongs to the peptidase C1 family.</text>
</comment>
<organism evidence="14 15">
    <name type="scientific">Sphenostylis stenocarpa</name>
    <dbReference type="NCBI Taxonomy" id="92480"/>
    <lineage>
        <taxon>Eukaryota</taxon>
        <taxon>Viridiplantae</taxon>
        <taxon>Streptophyta</taxon>
        <taxon>Embryophyta</taxon>
        <taxon>Tracheophyta</taxon>
        <taxon>Spermatophyta</taxon>
        <taxon>Magnoliopsida</taxon>
        <taxon>eudicotyledons</taxon>
        <taxon>Gunneridae</taxon>
        <taxon>Pentapetalae</taxon>
        <taxon>rosids</taxon>
        <taxon>fabids</taxon>
        <taxon>Fabales</taxon>
        <taxon>Fabaceae</taxon>
        <taxon>Papilionoideae</taxon>
        <taxon>50 kb inversion clade</taxon>
        <taxon>NPAAA clade</taxon>
        <taxon>indigoferoid/millettioid clade</taxon>
        <taxon>Phaseoleae</taxon>
        <taxon>Sphenostylis</taxon>
    </lineage>
</organism>
<feature type="signal peptide" evidence="11">
    <location>
        <begin position="1"/>
        <end position="17"/>
    </location>
</feature>
<dbReference type="InterPro" id="IPR000668">
    <property type="entry name" value="Peptidase_C1A_C"/>
</dbReference>
<evidence type="ECO:0000256" key="6">
    <source>
        <dbReference type="ARBA" id="ARBA00022807"/>
    </source>
</evidence>
<name>A0AA86W548_9FABA</name>
<feature type="domain" description="Peptidase C1A papain C-terminal" evidence="12">
    <location>
        <begin position="112"/>
        <end position="326"/>
    </location>
</feature>
<dbReference type="CDD" id="cd02248">
    <property type="entry name" value="Peptidase_C1A"/>
    <property type="match status" value="1"/>
</dbReference>
<keyword evidence="7" id="KW-1015">Disulfide bond</keyword>
<dbReference type="PRINTS" id="PR00705">
    <property type="entry name" value="PAPAIN"/>
</dbReference>
<dbReference type="PROSITE" id="PS00139">
    <property type="entry name" value="THIOL_PROTEASE_CYS"/>
    <property type="match status" value="1"/>
</dbReference>
<dbReference type="SMART" id="SM00645">
    <property type="entry name" value="Pept_C1"/>
    <property type="match status" value="1"/>
</dbReference>
<dbReference type="InterPro" id="IPR025661">
    <property type="entry name" value="Pept_asp_AS"/>
</dbReference>
<dbReference type="GO" id="GO:0006508">
    <property type="term" value="P:proteolysis"/>
    <property type="evidence" value="ECO:0007669"/>
    <property type="project" value="UniProtKB-KW"/>
</dbReference>
<dbReference type="InterPro" id="IPR000169">
    <property type="entry name" value="Pept_cys_AS"/>
</dbReference>
<evidence type="ECO:0000256" key="2">
    <source>
        <dbReference type="ARBA" id="ARBA00008455"/>
    </source>
</evidence>
<evidence type="ECO:0000256" key="5">
    <source>
        <dbReference type="ARBA" id="ARBA00022801"/>
    </source>
</evidence>
<evidence type="ECO:0000256" key="11">
    <source>
        <dbReference type="SAM" id="SignalP"/>
    </source>
</evidence>
<dbReference type="PANTHER" id="PTHR12411">
    <property type="entry name" value="CYSTEINE PROTEASE FAMILY C1-RELATED"/>
    <property type="match status" value="1"/>
</dbReference>
<dbReference type="GO" id="GO:0008234">
    <property type="term" value="F:cysteine-type peptidase activity"/>
    <property type="evidence" value="ECO:0007669"/>
    <property type="project" value="UniProtKB-KW"/>
</dbReference>
<dbReference type="Gene3D" id="3.90.70.10">
    <property type="entry name" value="Cysteine proteinases"/>
    <property type="match status" value="1"/>
</dbReference>
<reference evidence="14" key="1">
    <citation type="submission" date="2023-10" db="EMBL/GenBank/DDBJ databases">
        <authorList>
            <person name="Domelevo Entfellner J.-B."/>
        </authorList>
    </citation>
    <scope>NUCLEOTIDE SEQUENCE</scope>
</reference>
<dbReference type="GO" id="GO:0005788">
    <property type="term" value="C:endoplasmic reticulum lumen"/>
    <property type="evidence" value="ECO:0007669"/>
    <property type="project" value="UniProtKB-SubCell"/>
</dbReference>
<keyword evidence="3" id="KW-0645">Protease</keyword>
<evidence type="ECO:0000259" key="12">
    <source>
        <dbReference type="SMART" id="SM00645"/>
    </source>
</evidence>
<evidence type="ECO:0000256" key="10">
    <source>
        <dbReference type="ARBA" id="ARBA00080531"/>
    </source>
</evidence>
<gene>
    <name evidence="14" type="ORF">AYBTSS11_LOCUS30978</name>
</gene>
<dbReference type="PROSITE" id="PS00639">
    <property type="entry name" value="THIOL_PROTEASE_HIS"/>
    <property type="match status" value="1"/>
</dbReference>
<dbReference type="PROSITE" id="PS00640">
    <property type="entry name" value="THIOL_PROTEASE_ASN"/>
    <property type="match status" value="1"/>
</dbReference>
<dbReference type="InterPro" id="IPR025660">
    <property type="entry name" value="Pept_his_AS"/>
</dbReference>
<dbReference type="SMART" id="SM00848">
    <property type="entry name" value="Inhibitor_I29"/>
    <property type="match status" value="1"/>
</dbReference>
<feature type="domain" description="Cathepsin propeptide inhibitor" evidence="13">
    <location>
        <begin position="29"/>
        <end position="86"/>
    </location>
</feature>
<evidence type="ECO:0000256" key="8">
    <source>
        <dbReference type="ARBA" id="ARBA00023180"/>
    </source>
</evidence>
<evidence type="ECO:0000256" key="7">
    <source>
        <dbReference type="ARBA" id="ARBA00023157"/>
    </source>
</evidence>
<feature type="chain" id="PRO_5041735383" description="Vignain" evidence="11">
    <location>
        <begin position="18"/>
        <end position="327"/>
    </location>
</feature>
<keyword evidence="15" id="KW-1185">Reference proteome</keyword>
<dbReference type="AlphaFoldDB" id="A0AA86W548"/>
<dbReference type="Pfam" id="PF08246">
    <property type="entry name" value="Inhibitor_I29"/>
    <property type="match status" value="1"/>
</dbReference>
<accession>A0AA86W548</accession>
<dbReference type="SUPFAM" id="SSF54001">
    <property type="entry name" value="Cysteine proteinases"/>
    <property type="match status" value="1"/>
</dbReference>
<dbReference type="InterPro" id="IPR039417">
    <property type="entry name" value="Peptidase_C1A_papain-like"/>
</dbReference>
<dbReference type="EMBL" id="OY731408">
    <property type="protein sequence ID" value="CAJ1978777.1"/>
    <property type="molecule type" value="Genomic_DNA"/>
</dbReference>
<evidence type="ECO:0000313" key="15">
    <source>
        <dbReference type="Proteomes" id="UP001189624"/>
    </source>
</evidence>
<proteinExistence type="inferred from homology"/>
<keyword evidence="8" id="KW-0325">Glycoprotein</keyword>
<dbReference type="FunFam" id="3.90.70.10:FF:000023">
    <property type="entry name" value="Senescence-specific cysteine protease SAG39"/>
    <property type="match status" value="1"/>
</dbReference>
<keyword evidence="4 11" id="KW-0732">Signal</keyword>
<dbReference type="InterPro" id="IPR013201">
    <property type="entry name" value="Prot_inhib_I29"/>
</dbReference>
<dbReference type="InterPro" id="IPR038765">
    <property type="entry name" value="Papain-like_cys_pep_sf"/>
</dbReference>
<dbReference type="Proteomes" id="UP001189624">
    <property type="component" value="Chromosome 11"/>
</dbReference>
<evidence type="ECO:0000256" key="4">
    <source>
        <dbReference type="ARBA" id="ARBA00022729"/>
    </source>
</evidence>
<dbReference type="InterPro" id="IPR013128">
    <property type="entry name" value="Peptidase_C1A"/>
</dbReference>
<evidence type="ECO:0000256" key="9">
    <source>
        <dbReference type="ARBA" id="ARBA00069575"/>
    </source>
</evidence>
<protein>
    <recommendedName>
        <fullName evidence="9">Vignain</fullName>
    </recommendedName>
    <alternativeName>
        <fullName evidence="10">Bean endopeptidase</fullName>
    </alternativeName>
</protein>
<dbReference type="Pfam" id="PF00112">
    <property type="entry name" value="Peptidase_C1"/>
    <property type="match status" value="1"/>
</dbReference>
<dbReference type="Gramene" id="rna-AYBTSS11_LOCUS30978">
    <property type="protein sequence ID" value="CAJ1978777.1"/>
    <property type="gene ID" value="gene-AYBTSS11_LOCUS30978"/>
</dbReference>
<keyword evidence="5" id="KW-0378">Hydrolase</keyword>
<evidence type="ECO:0000259" key="13">
    <source>
        <dbReference type="SMART" id="SM00848"/>
    </source>
</evidence>
<sequence length="327" mass="35683">MFAIFLLLAVGISEVTCRKMHETSLRERHEEWMVRYGKVYTDAAEKEKRFLIFKDNVEFIESFNAAANKPYQLGVNHLADLTLEEFTASRTGLKIPRELSKTPFKYEKVSDIPEAIDWRAKGAVLPVKDQGFCGSCWAFSAVGAIEGINKISTGTLVSLSEQELVSCDTKGRDGGCAGGYMEDAFEFVIKNGGIASEASYPYKAVDGKCDTAAPAVVKIKGYEKVPPNSEDALKKAVANQPVSVSLDAESRDFMLYASGVFTGQCGTELDHAVTAVGYGTENGTDYWLLKNSWSTDWGDKGYIKMQRGIAAKSGLCGIAMDASYPTV</sequence>
<evidence type="ECO:0000256" key="3">
    <source>
        <dbReference type="ARBA" id="ARBA00022670"/>
    </source>
</evidence>
<evidence type="ECO:0000256" key="1">
    <source>
        <dbReference type="ARBA" id="ARBA00004319"/>
    </source>
</evidence>
<comment type="subcellular location">
    <subcellularLocation>
        <location evidence="1">Endoplasmic reticulum lumen</location>
    </subcellularLocation>
</comment>
<evidence type="ECO:0000313" key="14">
    <source>
        <dbReference type="EMBL" id="CAJ1978777.1"/>
    </source>
</evidence>